<name>A0A1I5M7C5_9GAMM</name>
<dbReference type="EMBL" id="FOWR01000007">
    <property type="protein sequence ID" value="SFP04911.1"/>
    <property type="molecule type" value="Genomic_DNA"/>
</dbReference>
<dbReference type="RefSeq" id="WP_017017346.1">
    <property type="nucleotide sequence ID" value="NZ_FOWR01000007.1"/>
</dbReference>
<sequence>MDGLFKVAVVSVFTFGATNVLAVSDTFNATLEIKQAISMTKTADLDFGLITSDQATDVVVAKSDSGAAAFTINGGTGAVVDVAISNTNLVNGANTIPAEFSFDSNLTLTGGTAELKIGGTAKTAGATLVAGTYSANVPVDVTYQ</sequence>
<evidence type="ECO:0000313" key="2">
    <source>
        <dbReference type="EMBL" id="SFP04911.1"/>
    </source>
</evidence>
<proteinExistence type="predicted"/>
<dbReference type="Proteomes" id="UP000182692">
    <property type="component" value="Unassembled WGS sequence"/>
</dbReference>
<evidence type="ECO:0000256" key="1">
    <source>
        <dbReference type="SAM" id="SignalP"/>
    </source>
</evidence>
<organism evidence="2 3">
    <name type="scientific">Enterovibrio norvegicus DSM 15893</name>
    <dbReference type="NCBI Taxonomy" id="1121869"/>
    <lineage>
        <taxon>Bacteria</taxon>
        <taxon>Pseudomonadati</taxon>
        <taxon>Pseudomonadota</taxon>
        <taxon>Gammaproteobacteria</taxon>
        <taxon>Vibrionales</taxon>
        <taxon>Vibrionaceae</taxon>
        <taxon>Enterovibrio</taxon>
    </lineage>
</organism>
<evidence type="ECO:0008006" key="4">
    <source>
        <dbReference type="Google" id="ProtNLM"/>
    </source>
</evidence>
<dbReference type="STRING" id="1121869.SAMN03084138_01182"/>
<dbReference type="OrthoDB" id="5828630at2"/>
<keyword evidence="1" id="KW-0732">Signal</keyword>
<accession>A0A1I5M7C5</accession>
<feature type="chain" id="PRO_5010260602" description="DUF4402 domain-containing protein" evidence="1">
    <location>
        <begin position="23"/>
        <end position="144"/>
    </location>
</feature>
<dbReference type="AlphaFoldDB" id="A0A1I5M7C5"/>
<protein>
    <recommendedName>
        <fullName evidence="4">DUF4402 domain-containing protein</fullName>
    </recommendedName>
</protein>
<feature type="signal peptide" evidence="1">
    <location>
        <begin position="1"/>
        <end position="22"/>
    </location>
</feature>
<gene>
    <name evidence="2" type="ORF">SAMN03084138_01182</name>
</gene>
<reference evidence="2 3" key="1">
    <citation type="submission" date="2016-10" db="EMBL/GenBank/DDBJ databases">
        <authorList>
            <person name="de Groot N.N."/>
        </authorList>
    </citation>
    <scope>NUCLEOTIDE SEQUENCE [LARGE SCALE GENOMIC DNA]</scope>
    <source>
        <strain evidence="2 3">DSM 15893</strain>
    </source>
</reference>
<dbReference type="GeneID" id="35872102"/>
<evidence type="ECO:0000313" key="3">
    <source>
        <dbReference type="Proteomes" id="UP000182692"/>
    </source>
</evidence>